<comment type="similarity">
    <text evidence="2 6">Belongs to the dTDP-4-dehydrorhamnose reductase family.</text>
</comment>
<dbReference type="Pfam" id="PF04321">
    <property type="entry name" value="RmlD_sub_bind"/>
    <property type="match status" value="1"/>
</dbReference>
<dbReference type="GO" id="GO:0008831">
    <property type="term" value="F:dTDP-4-dehydrorhamnose reductase activity"/>
    <property type="evidence" value="ECO:0007669"/>
    <property type="project" value="UniProtKB-EC"/>
</dbReference>
<dbReference type="AlphaFoldDB" id="A0A840AWT7"/>
<gene>
    <name evidence="8" type="ORF">GGR25_004736</name>
</gene>
<dbReference type="GO" id="GO:0019305">
    <property type="term" value="P:dTDP-rhamnose biosynthetic process"/>
    <property type="evidence" value="ECO:0007669"/>
    <property type="project" value="UniProtKB-UniPathway"/>
</dbReference>
<dbReference type="EC" id="1.1.1.133" evidence="3 6"/>
<keyword evidence="6" id="KW-0521">NADP</keyword>
<comment type="catalytic activity">
    <reaction evidence="5 6">
        <text>dTDP-beta-L-rhamnose + NADP(+) = dTDP-4-dehydro-beta-L-rhamnose + NADPH + H(+)</text>
        <dbReference type="Rhea" id="RHEA:21796"/>
        <dbReference type="ChEBI" id="CHEBI:15378"/>
        <dbReference type="ChEBI" id="CHEBI:57510"/>
        <dbReference type="ChEBI" id="CHEBI:57783"/>
        <dbReference type="ChEBI" id="CHEBI:58349"/>
        <dbReference type="ChEBI" id="CHEBI:62830"/>
        <dbReference type="EC" id="1.1.1.133"/>
    </reaction>
</comment>
<dbReference type="Proteomes" id="UP000553963">
    <property type="component" value="Unassembled WGS sequence"/>
</dbReference>
<evidence type="ECO:0000259" key="7">
    <source>
        <dbReference type="Pfam" id="PF04321"/>
    </source>
</evidence>
<name>A0A840AWT7_9HYPH</name>
<organism evidence="8 9">
    <name type="scientific">Kaistia hirudinis</name>
    <dbReference type="NCBI Taxonomy" id="1293440"/>
    <lineage>
        <taxon>Bacteria</taxon>
        <taxon>Pseudomonadati</taxon>
        <taxon>Pseudomonadota</taxon>
        <taxon>Alphaproteobacteria</taxon>
        <taxon>Hyphomicrobiales</taxon>
        <taxon>Kaistiaceae</taxon>
        <taxon>Kaistia</taxon>
    </lineage>
</organism>
<accession>A0A840AWT7</accession>
<evidence type="ECO:0000256" key="6">
    <source>
        <dbReference type="RuleBase" id="RU364082"/>
    </source>
</evidence>
<evidence type="ECO:0000256" key="2">
    <source>
        <dbReference type="ARBA" id="ARBA00010944"/>
    </source>
</evidence>
<evidence type="ECO:0000256" key="4">
    <source>
        <dbReference type="ARBA" id="ARBA00017099"/>
    </source>
</evidence>
<evidence type="ECO:0000256" key="1">
    <source>
        <dbReference type="ARBA" id="ARBA00004781"/>
    </source>
</evidence>
<dbReference type="CDD" id="cd05254">
    <property type="entry name" value="dTDP_HR_like_SDR_e"/>
    <property type="match status" value="1"/>
</dbReference>
<dbReference type="NCBIfam" id="TIGR01214">
    <property type="entry name" value="rmlD"/>
    <property type="match status" value="1"/>
</dbReference>
<keyword evidence="9" id="KW-1185">Reference proteome</keyword>
<evidence type="ECO:0000313" key="9">
    <source>
        <dbReference type="Proteomes" id="UP000553963"/>
    </source>
</evidence>
<dbReference type="Gene3D" id="3.40.50.720">
    <property type="entry name" value="NAD(P)-binding Rossmann-like Domain"/>
    <property type="match status" value="1"/>
</dbReference>
<comment type="cofactor">
    <cofactor evidence="6">
        <name>Mg(2+)</name>
        <dbReference type="ChEBI" id="CHEBI:18420"/>
    </cofactor>
    <text evidence="6">Binds 1 Mg(2+) ion per monomer.</text>
</comment>
<protein>
    <recommendedName>
        <fullName evidence="4 6">dTDP-4-dehydrorhamnose reductase</fullName>
        <ecNumber evidence="3 6">1.1.1.133</ecNumber>
    </recommendedName>
</protein>
<keyword evidence="6 8" id="KW-0560">Oxidoreductase</keyword>
<sequence>MVLPRMAVTGRTGQIALSLAEGAEAAGFSLVTLARPEVDLAEPASVEAALLALAPDLVVSAAAYTAVDKAESEPDLAMRVNRDGPMMLARTASRLGIPIVHLSTDYVFDGTKGAPYLETDAVSPLGVYGATKLAGERAIAEASDDYAILRTSWVYSLFGANFVKTMLRLAASRDRLTVVADQRGRPSYAPDIAAGIFAVARHLLETSAPEGRGVFHLTGGGDTTWHAFAAAIVAGAAERGGRGVPVDPITTADYPTPARRPADSRLDCGRIERIHGVALPDWRVSLDACLDRLMAG</sequence>
<evidence type="ECO:0000256" key="3">
    <source>
        <dbReference type="ARBA" id="ARBA00012929"/>
    </source>
</evidence>
<evidence type="ECO:0000313" key="8">
    <source>
        <dbReference type="EMBL" id="MBB3933663.1"/>
    </source>
</evidence>
<dbReference type="EMBL" id="JACIDS010000006">
    <property type="protein sequence ID" value="MBB3933663.1"/>
    <property type="molecule type" value="Genomic_DNA"/>
</dbReference>
<evidence type="ECO:0000256" key="5">
    <source>
        <dbReference type="ARBA" id="ARBA00048200"/>
    </source>
</evidence>
<dbReference type="InterPro" id="IPR005913">
    <property type="entry name" value="dTDP_dehydrorham_reduct"/>
</dbReference>
<dbReference type="UniPathway" id="UPA00124"/>
<comment type="pathway">
    <text evidence="1 6">Carbohydrate biosynthesis; dTDP-L-rhamnose biosynthesis.</text>
</comment>
<proteinExistence type="inferred from homology"/>
<dbReference type="InterPro" id="IPR029903">
    <property type="entry name" value="RmlD-like-bd"/>
</dbReference>
<dbReference type="RefSeq" id="WP_183401295.1">
    <property type="nucleotide sequence ID" value="NZ_JACIDS010000006.1"/>
</dbReference>
<dbReference type="InterPro" id="IPR036291">
    <property type="entry name" value="NAD(P)-bd_dom_sf"/>
</dbReference>
<feature type="domain" description="RmlD-like substrate binding" evidence="7">
    <location>
        <begin position="6"/>
        <end position="293"/>
    </location>
</feature>
<comment type="caution">
    <text evidence="8">The sequence shown here is derived from an EMBL/GenBank/DDBJ whole genome shotgun (WGS) entry which is preliminary data.</text>
</comment>
<reference evidence="8 9" key="1">
    <citation type="submission" date="2020-08" db="EMBL/GenBank/DDBJ databases">
        <title>Genomic Encyclopedia of Type Strains, Phase IV (KMG-IV): sequencing the most valuable type-strain genomes for metagenomic binning, comparative biology and taxonomic classification.</title>
        <authorList>
            <person name="Goeker M."/>
        </authorList>
    </citation>
    <scope>NUCLEOTIDE SEQUENCE [LARGE SCALE GENOMIC DNA]</scope>
    <source>
        <strain evidence="8 9">DSM 25966</strain>
    </source>
</reference>
<comment type="function">
    <text evidence="6">Catalyzes the reduction of dTDP-6-deoxy-L-lyxo-4-hexulose to yield dTDP-L-rhamnose.</text>
</comment>
<dbReference type="PANTHER" id="PTHR10491:SF4">
    <property type="entry name" value="METHIONINE ADENOSYLTRANSFERASE 2 SUBUNIT BETA"/>
    <property type="match status" value="1"/>
</dbReference>
<dbReference type="SUPFAM" id="SSF51735">
    <property type="entry name" value="NAD(P)-binding Rossmann-fold domains"/>
    <property type="match status" value="1"/>
</dbReference>
<dbReference type="Gene3D" id="3.90.25.10">
    <property type="entry name" value="UDP-galactose 4-epimerase, domain 1"/>
    <property type="match status" value="1"/>
</dbReference>
<dbReference type="PANTHER" id="PTHR10491">
    <property type="entry name" value="DTDP-4-DEHYDRORHAMNOSE REDUCTASE"/>
    <property type="match status" value="1"/>
</dbReference>